<organism evidence="3 4">
    <name type="scientific">Tanacetum coccineum</name>
    <dbReference type="NCBI Taxonomy" id="301880"/>
    <lineage>
        <taxon>Eukaryota</taxon>
        <taxon>Viridiplantae</taxon>
        <taxon>Streptophyta</taxon>
        <taxon>Embryophyta</taxon>
        <taxon>Tracheophyta</taxon>
        <taxon>Spermatophyta</taxon>
        <taxon>Magnoliopsida</taxon>
        <taxon>eudicotyledons</taxon>
        <taxon>Gunneridae</taxon>
        <taxon>Pentapetalae</taxon>
        <taxon>asterids</taxon>
        <taxon>campanulids</taxon>
        <taxon>Asterales</taxon>
        <taxon>Asteraceae</taxon>
        <taxon>Asteroideae</taxon>
        <taxon>Anthemideae</taxon>
        <taxon>Anthemidinae</taxon>
        <taxon>Tanacetum</taxon>
    </lineage>
</organism>
<name>A0ABQ5EET7_9ASTR</name>
<reference evidence="3" key="2">
    <citation type="submission" date="2022-01" db="EMBL/GenBank/DDBJ databases">
        <authorList>
            <person name="Yamashiro T."/>
            <person name="Shiraishi A."/>
            <person name="Satake H."/>
            <person name="Nakayama K."/>
        </authorList>
    </citation>
    <scope>NUCLEOTIDE SEQUENCE</scope>
</reference>
<evidence type="ECO:0000313" key="4">
    <source>
        <dbReference type="Proteomes" id="UP001151760"/>
    </source>
</evidence>
<dbReference type="PANTHER" id="PTHR35317:SF38">
    <property type="entry name" value="RNA-DIRECTED DNA POLYMERASE"/>
    <property type="match status" value="1"/>
</dbReference>
<feature type="compositionally biased region" description="Polar residues" evidence="1">
    <location>
        <begin position="172"/>
        <end position="192"/>
    </location>
</feature>
<comment type="caution">
    <text evidence="3">The sequence shown here is derived from an EMBL/GenBank/DDBJ whole genome shotgun (WGS) entry which is preliminary data.</text>
</comment>
<proteinExistence type="predicted"/>
<keyword evidence="4" id="KW-1185">Reference proteome</keyword>
<feature type="region of interest" description="Disordered" evidence="1">
    <location>
        <begin position="170"/>
        <end position="218"/>
    </location>
</feature>
<gene>
    <name evidence="3" type="ORF">Tco_0975485</name>
</gene>
<reference evidence="3" key="1">
    <citation type="journal article" date="2022" name="Int. J. Mol. Sci.">
        <title>Draft Genome of Tanacetum Coccineum: Genomic Comparison of Closely Related Tanacetum-Family Plants.</title>
        <authorList>
            <person name="Yamashiro T."/>
            <person name="Shiraishi A."/>
            <person name="Nakayama K."/>
            <person name="Satake H."/>
        </authorList>
    </citation>
    <scope>NUCLEOTIDE SEQUENCE</scope>
</reference>
<dbReference type="EMBL" id="BQNB010016228">
    <property type="protein sequence ID" value="GJT49328.1"/>
    <property type="molecule type" value="Genomic_DNA"/>
</dbReference>
<feature type="domain" description="DUF4219" evidence="2">
    <location>
        <begin position="23"/>
        <end position="48"/>
    </location>
</feature>
<dbReference type="Pfam" id="PF14223">
    <property type="entry name" value="Retrotran_gag_2"/>
    <property type="match status" value="1"/>
</dbReference>
<accession>A0ABQ5EET7</accession>
<evidence type="ECO:0000256" key="1">
    <source>
        <dbReference type="SAM" id="MobiDB-lite"/>
    </source>
</evidence>
<dbReference type="Proteomes" id="UP001151760">
    <property type="component" value="Unassembled WGS sequence"/>
</dbReference>
<protein>
    <submittedName>
        <fullName evidence="3">Zinc finger, CCHC-type containing protein</fullName>
    </submittedName>
</protein>
<dbReference type="PANTHER" id="PTHR35317">
    <property type="entry name" value="OS04G0629600 PROTEIN"/>
    <property type="match status" value="1"/>
</dbReference>
<feature type="compositionally biased region" description="Gly residues" evidence="1">
    <location>
        <begin position="197"/>
        <end position="218"/>
    </location>
</feature>
<sequence length="218" mass="24127">MSIVSNTSNPPKENPVTFQCPVLTSTNYTTWAIKMEAIMDAQGLWESIEPAAGVATDEKKSKMTHAFIFQAIPEDILMQSEFEALRMKDDESIDEYAGKLSGMISKYNSVDATLNDEELVRKLFDKVTEKYIHLVASMEQYSDVEEMPFEEAIGRLKAYEDRLRLRQGGSTGENSLLLTKAEGQTMSKQNSKAPVGRGRGWNGGRGSNGGRGWNGGEA</sequence>
<dbReference type="InterPro" id="IPR025314">
    <property type="entry name" value="DUF4219"/>
</dbReference>
<evidence type="ECO:0000259" key="2">
    <source>
        <dbReference type="Pfam" id="PF13961"/>
    </source>
</evidence>
<evidence type="ECO:0000313" key="3">
    <source>
        <dbReference type="EMBL" id="GJT49328.1"/>
    </source>
</evidence>
<dbReference type="Pfam" id="PF13961">
    <property type="entry name" value="DUF4219"/>
    <property type="match status" value="1"/>
</dbReference>